<evidence type="ECO:0000313" key="3">
    <source>
        <dbReference type="Proteomes" id="UP000243297"/>
    </source>
</evidence>
<accession>A0A1T4P0J7</accession>
<dbReference type="SUPFAM" id="SSF160704">
    <property type="entry name" value="YehR-like"/>
    <property type="match status" value="1"/>
</dbReference>
<feature type="chain" id="PRO_5038661123" description="DUF1307 domain-containing protein" evidence="1">
    <location>
        <begin position="24"/>
        <end position="148"/>
    </location>
</feature>
<protein>
    <recommendedName>
        <fullName evidence="4">DUF1307 domain-containing protein</fullName>
    </recommendedName>
</protein>
<dbReference type="EMBL" id="FUWY01000005">
    <property type="protein sequence ID" value="SJZ85025.1"/>
    <property type="molecule type" value="Genomic_DNA"/>
</dbReference>
<dbReference type="InterPro" id="IPR036699">
    <property type="entry name" value="YehR-like_sf"/>
</dbReference>
<dbReference type="RefSeq" id="WP_078712229.1">
    <property type="nucleotide sequence ID" value="NZ_FUWY01000005.1"/>
</dbReference>
<reference evidence="3" key="1">
    <citation type="submission" date="2017-02" db="EMBL/GenBank/DDBJ databases">
        <authorList>
            <person name="Varghese N."/>
            <person name="Submissions S."/>
        </authorList>
    </citation>
    <scope>NUCLEOTIDE SEQUENCE [LARGE SCALE GENOMIC DNA]</scope>
    <source>
        <strain evidence="3">ATCC 25662</strain>
    </source>
</reference>
<organism evidence="2 3">
    <name type="scientific">Anaerorhabdus furcosa</name>
    <dbReference type="NCBI Taxonomy" id="118967"/>
    <lineage>
        <taxon>Bacteria</taxon>
        <taxon>Bacillati</taxon>
        <taxon>Bacillota</taxon>
        <taxon>Erysipelotrichia</taxon>
        <taxon>Erysipelotrichales</taxon>
        <taxon>Erysipelotrichaceae</taxon>
        <taxon>Anaerorhabdus</taxon>
    </lineage>
</organism>
<evidence type="ECO:0008006" key="4">
    <source>
        <dbReference type="Google" id="ProtNLM"/>
    </source>
</evidence>
<evidence type="ECO:0000256" key="1">
    <source>
        <dbReference type="SAM" id="SignalP"/>
    </source>
</evidence>
<keyword evidence="1" id="KW-0732">Signal</keyword>
<evidence type="ECO:0000313" key="2">
    <source>
        <dbReference type="EMBL" id="SJZ85025.1"/>
    </source>
</evidence>
<gene>
    <name evidence="2" type="ORF">SAMN02745191_1823</name>
</gene>
<proteinExistence type="predicted"/>
<keyword evidence="3" id="KW-1185">Reference proteome</keyword>
<dbReference type="Proteomes" id="UP000243297">
    <property type="component" value="Unassembled WGS sequence"/>
</dbReference>
<name>A0A1T4P0J7_9FIRM</name>
<dbReference type="PROSITE" id="PS51257">
    <property type="entry name" value="PROKAR_LIPOPROTEIN"/>
    <property type="match status" value="1"/>
</dbReference>
<feature type="signal peptide" evidence="1">
    <location>
        <begin position="1"/>
        <end position="23"/>
    </location>
</feature>
<dbReference type="AlphaFoldDB" id="A0A1T4P0J7"/>
<dbReference type="STRING" id="118967.SAMN02745191_1823"/>
<sequence length="148" mass="15699">MKKLLAVALVALVLAGCSSGSKTQTLACNQASTDATMDSTFVFTDGALTKLEQVTVITIPEGQAEAVAALTTALDASKEQINAIDGASYEYSITDTSATITVKYDITKMSDETLLGFGFTDDMKVDGKFNIDKITETYKNIGIECTTK</sequence>
<dbReference type="Gene3D" id="3.30.1830.10">
    <property type="entry name" value="YehR-like"/>
    <property type="match status" value="1"/>
</dbReference>